<evidence type="ECO:0000313" key="2">
    <source>
        <dbReference type="EMBL" id="PAV89938.1"/>
    </source>
</evidence>
<feature type="region of interest" description="Disordered" evidence="1">
    <location>
        <begin position="32"/>
        <end position="113"/>
    </location>
</feature>
<evidence type="ECO:0000256" key="1">
    <source>
        <dbReference type="SAM" id="MobiDB-lite"/>
    </source>
</evidence>
<sequence length="415" mass="45013">MSNALFPTLHSFIQLSKESKLDSTQTFAENTQKDMADVKSKSPLNMSKMSTAKTKKNNVSPQTRTALPPLPNGIDKEKENEQADCEGKDCGSNEAGEGRIREEADQTDASEAATTEQLRQWILANRRSMTGDVEGGDFASAILRLFGFGPEQKSTTAPAPATTTTTTQQTTTTLNMDVCPFAAEPLILNNGYAFCRPSSIGDCPVDYLCDQSSVLGRSICCRDQGKPHIAPNRPAVSPGNRVSSFSWNTVTPRPGDTWKQAGLQSTTRKTPWYIKDRTGWPTMPNRPAVSKEITVPSPQPTAVPSTYAPETVETTTQEKENPWGKLWTTSAPKNRVNVSVLQAGSVRPLKDGQMEAVGAITLLNDNGHVILVDTGSASDTERLLHKFIPLCAKGSLLLLFISSMCSSKADNQIES</sequence>
<dbReference type="Proteomes" id="UP000218231">
    <property type="component" value="Unassembled WGS sequence"/>
</dbReference>
<evidence type="ECO:0000313" key="3">
    <source>
        <dbReference type="Proteomes" id="UP000218231"/>
    </source>
</evidence>
<protein>
    <recommendedName>
        <fullName evidence="4">Metallo-beta-lactamase domain-containing protein</fullName>
    </recommendedName>
</protein>
<reference evidence="2 3" key="1">
    <citation type="journal article" date="2017" name="Curr. Biol.">
        <title>Genome architecture and evolution of a unichromosomal asexual nematode.</title>
        <authorList>
            <person name="Fradin H."/>
            <person name="Zegar C."/>
            <person name="Gutwein M."/>
            <person name="Lucas J."/>
            <person name="Kovtun M."/>
            <person name="Corcoran D."/>
            <person name="Baugh L.R."/>
            <person name="Kiontke K."/>
            <person name="Gunsalus K."/>
            <person name="Fitch D.H."/>
            <person name="Piano F."/>
        </authorList>
    </citation>
    <scope>NUCLEOTIDE SEQUENCE [LARGE SCALE GENOMIC DNA]</scope>
    <source>
        <strain evidence="2">PF1309</strain>
    </source>
</reference>
<feature type="compositionally biased region" description="Polar residues" evidence="1">
    <location>
        <begin position="42"/>
        <end position="65"/>
    </location>
</feature>
<feature type="compositionally biased region" description="Basic and acidic residues" evidence="1">
    <location>
        <begin position="74"/>
        <end position="104"/>
    </location>
</feature>
<name>A0A2A2LUV3_9BILA</name>
<keyword evidence="3" id="KW-1185">Reference proteome</keyword>
<proteinExistence type="predicted"/>
<organism evidence="2 3">
    <name type="scientific">Diploscapter pachys</name>
    <dbReference type="NCBI Taxonomy" id="2018661"/>
    <lineage>
        <taxon>Eukaryota</taxon>
        <taxon>Metazoa</taxon>
        <taxon>Ecdysozoa</taxon>
        <taxon>Nematoda</taxon>
        <taxon>Chromadorea</taxon>
        <taxon>Rhabditida</taxon>
        <taxon>Rhabditina</taxon>
        <taxon>Rhabditomorpha</taxon>
        <taxon>Rhabditoidea</taxon>
        <taxon>Rhabditidae</taxon>
        <taxon>Diploscapter</taxon>
    </lineage>
</organism>
<dbReference type="EMBL" id="LIAE01006417">
    <property type="protein sequence ID" value="PAV89938.1"/>
    <property type="molecule type" value="Genomic_DNA"/>
</dbReference>
<dbReference type="AlphaFoldDB" id="A0A2A2LUV3"/>
<dbReference type="OrthoDB" id="10250730at2759"/>
<dbReference type="InterPro" id="IPR039344">
    <property type="entry name" value="MBLAC1"/>
</dbReference>
<accession>A0A2A2LUV3</accession>
<comment type="caution">
    <text evidence="2">The sequence shown here is derived from an EMBL/GenBank/DDBJ whole genome shotgun (WGS) entry which is preliminary data.</text>
</comment>
<dbReference type="PANTHER" id="PTHR23200">
    <property type="entry name" value="METALLO-BETA-LACTAMASE DOMAIN-CONTAINING PROTEIN 1"/>
    <property type="match status" value="1"/>
</dbReference>
<evidence type="ECO:0008006" key="4">
    <source>
        <dbReference type="Google" id="ProtNLM"/>
    </source>
</evidence>
<dbReference type="PANTHER" id="PTHR23200:SF49">
    <property type="entry name" value="METALLO-BETA-LACTAMASE DOMAIN-CONTAINING PROTEIN"/>
    <property type="match status" value="1"/>
</dbReference>
<gene>
    <name evidence="2" type="ORF">WR25_15250</name>
</gene>